<comment type="caution">
    <text evidence="2">The sequence shown here is derived from an EMBL/GenBank/DDBJ whole genome shotgun (WGS) entry which is preliminary data.</text>
</comment>
<keyword evidence="1" id="KW-0812">Transmembrane</keyword>
<dbReference type="Proteomes" id="UP000761380">
    <property type="component" value="Unassembled WGS sequence"/>
</dbReference>
<organism evidence="2 3">
    <name type="scientific">Selenomonas ruminantium</name>
    <dbReference type="NCBI Taxonomy" id="971"/>
    <lineage>
        <taxon>Bacteria</taxon>
        <taxon>Bacillati</taxon>
        <taxon>Bacillota</taxon>
        <taxon>Negativicutes</taxon>
        <taxon>Selenomonadales</taxon>
        <taxon>Selenomonadaceae</taxon>
        <taxon>Selenomonas</taxon>
    </lineage>
</organism>
<evidence type="ECO:0000256" key="1">
    <source>
        <dbReference type="SAM" id="Phobius"/>
    </source>
</evidence>
<accession>A0A927WQ45</accession>
<dbReference type="EMBL" id="SVBY01000060">
    <property type="protein sequence ID" value="MBE6093178.1"/>
    <property type="molecule type" value="Genomic_DNA"/>
</dbReference>
<proteinExistence type="predicted"/>
<name>A0A927WQ45_SELRU</name>
<evidence type="ECO:0000313" key="3">
    <source>
        <dbReference type="Proteomes" id="UP000761380"/>
    </source>
</evidence>
<evidence type="ECO:0000313" key="2">
    <source>
        <dbReference type="EMBL" id="MBE6093178.1"/>
    </source>
</evidence>
<feature type="transmembrane region" description="Helical" evidence="1">
    <location>
        <begin position="122"/>
        <end position="145"/>
    </location>
</feature>
<reference evidence="2" key="1">
    <citation type="submission" date="2019-04" db="EMBL/GenBank/DDBJ databases">
        <title>Evolution of Biomass-Degrading Anaerobic Consortia Revealed by Metagenomics.</title>
        <authorList>
            <person name="Peng X."/>
        </authorList>
    </citation>
    <scope>NUCLEOTIDE SEQUENCE</scope>
    <source>
        <strain evidence="2">SIG240</strain>
    </source>
</reference>
<gene>
    <name evidence="2" type="ORF">E7201_08465</name>
</gene>
<keyword evidence="1" id="KW-0472">Membrane</keyword>
<sequence length="393" mass="45455">MADTWQWNDFIEVESGDTLRSYAREHNLFVYPYDLFTGAEIAMFKNVKVQDQQKRFIVCALNDMNEKDARDGQVIYEIKPWARMCEWESSAADSYEGAIVRWNKRMKKTAVRMLKPPIIRFITMEYSAMVTNIFVWGFLFFVLSFNSTISDFFHSHYILTGLLFVLLCSNIKNIFIKSYGEEIPRETLRSWAYVSTHRFNEAFYEKAMRQREDLRQLCENSVPLYLLWQRGKLNPAAPLTIESADDGNDTGIKIYCQEIRNSLNGQISEISDLRTRIPDGAVKRHIEGILKTLQEIQQAISFSGNSAKVLSARRIVSYWNDELLSLLKSYMDLLNNSSAEAAGTKDKIEAVLQDLSPVYKKELGRITKAETMEIDAAIDIMRKEIDQVMEKGR</sequence>
<feature type="transmembrane region" description="Helical" evidence="1">
    <location>
        <begin position="157"/>
        <end position="175"/>
    </location>
</feature>
<protein>
    <submittedName>
        <fullName evidence="2">Uncharacterized protein</fullName>
    </submittedName>
</protein>
<keyword evidence="1" id="KW-1133">Transmembrane helix</keyword>
<dbReference type="AlphaFoldDB" id="A0A927WQ45"/>